<dbReference type="Gene3D" id="3.40.50.150">
    <property type="entry name" value="Vaccinia Virus protein VP39"/>
    <property type="match status" value="1"/>
</dbReference>
<dbReference type="Proteomes" id="UP000774570">
    <property type="component" value="Unassembled WGS sequence"/>
</dbReference>
<evidence type="ECO:0000313" key="1">
    <source>
        <dbReference type="EMBL" id="MBW8485448.1"/>
    </source>
</evidence>
<comment type="caution">
    <text evidence="1">The sequence shown here is derived from an EMBL/GenBank/DDBJ whole genome shotgun (WGS) entry which is preliminary data.</text>
</comment>
<dbReference type="InterPro" id="IPR029063">
    <property type="entry name" value="SAM-dependent_MTases_sf"/>
</dbReference>
<sequence>MTPAGVDATVPNVARIYDYLLGGKDNFEVDRKAAEALLAAAPEAAVTARANRAFLGRAVRALAAGGVRQFLDVGAGLPTRANVHEVARRVAPDARTVYVDHDPVVVAHGRALLSEAPGVAVVHGDLYRPEEIRADPVVQRLIDPAEPVAVLMLAVLHFVPDAADPAGLVRRLTGGLAPGSALVLSHATSARTREDAVATAKSVYTSAASSIELRSPAEIARLFGAFEPTEPGVVYAPEWRPDDGEAVVQDSFLIAGVGLLPGA</sequence>
<proteinExistence type="predicted"/>
<dbReference type="RefSeq" id="WP_220168676.1">
    <property type="nucleotide sequence ID" value="NZ_JAIBOA010000016.1"/>
</dbReference>
<evidence type="ECO:0000313" key="2">
    <source>
        <dbReference type="Proteomes" id="UP000774570"/>
    </source>
</evidence>
<keyword evidence="2" id="KW-1185">Reference proteome</keyword>
<accession>A0ABS7FYD2</accession>
<name>A0ABS7FYD2_9ACTN</name>
<keyword evidence="1" id="KW-0808">Transferase</keyword>
<organism evidence="1 2">
    <name type="scientific">Actinomadura parmotrematis</name>
    <dbReference type="NCBI Taxonomy" id="2864039"/>
    <lineage>
        <taxon>Bacteria</taxon>
        <taxon>Bacillati</taxon>
        <taxon>Actinomycetota</taxon>
        <taxon>Actinomycetes</taxon>
        <taxon>Streptosporangiales</taxon>
        <taxon>Thermomonosporaceae</taxon>
        <taxon>Actinomadura</taxon>
    </lineage>
</organism>
<dbReference type="PIRSF" id="PIRSF017393">
    <property type="entry name" value="MTase_SAV2177"/>
    <property type="match status" value="1"/>
</dbReference>
<dbReference type="EMBL" id="JAIBOA010000016">
    <property type="protein sequence ID" value="MBW8485448.1"/>
    <property type="molecule type" value="Genomic_DNA"/>
</dbReference>
<dbReference type="InterPro" id="IPR006764">
    <property type="entry name" value="SAM_dep_MeTrfase_SAV2177_type"/>
</dbReference>
<dbReference type="GO" id="GO:0032259">
    <property type="term" value="P:methylation"/>
    <property type="evidence" value="ECO:0007669"/>
    <property type="project" value="UniProtKB-KW"/>
</dbReference>
<dbReference type="Pfam" id="PF04672">
    <property type="entry name" value="Methyltransf_19"/>
    <property type="match status" value="1"/>
</dbReference>
<protein>
    <submittedName>
        <fullName evidence="1">SAM-dependent methyltransferase</fullName>
    </submittedName>
</protein>
<dbReference type="GO" id="GO:0008168">
    <property type="term" value="F:methyltransferase activity"/>
    <property type="evidence" value="ECO:0007669"/>
    <property type="project" value="UniProtKB-KW"/>
</dbReference>
<keyword evidence="1" id="KW-0489">Methyltransferase</keyword>
<reference evidence="1 2" key="1">
    <citation type="submission" date="2021-07" db="EMBL/GenBank/DDBJ databases">
        <title>Actinomadura sp. PM05-2 isolated from lichen.</title>
        <authorList>
            <person name="Somphong A."/>
            <person name="Phongsopitanun W."/>
            <person name="Tanasupawat S."/>
            <person name="Peongsungnone V."/>
        </authorList>
    </citation>
    <scope>NUCLEOTIDE SEQUENCE [LARGE SCALE GENOMIC DNA]</scope>
    <source>
        <strain evidence="1 2">PM05-2</strain>
    </source>
</reference>
<gene>
    <name evidence="1" type="ORF">K1Y72_23920</name>
</gene>
<dbReference type="SUPFAM" id="SSF53335">
    <property type="entry name" value="S-adenosyl-L-methionine-dependent methyltransferases"/>
    <property type="match status" value="1"/>
</dbReference>